<dbReference type="PROSITE" id="PS50146">
    <property type="entry name" value="DAGK"/>
    <property type="match status" value="1"/>
</dbReference>
<evidence type="ECO:0000256" key="7">
    <source>
        <dbReference type="ARBA" id="ARBA00023209"/>
    </source>
</evidence>
<keyword evidence="4" id="KW-0547">Nucleotide-binding</keyword>
<dbReference type="InterPro" id="IPR050187">
    <property type="entry name" value="Lipid_Phosphate_FormReg"/>
</dbReference>
<dbReference type="PANTHER" id="PTHR12358:SF54">
    <property type="entry name" value="SPHINGOSINE KINASE RELATED PROTEIN"/>
    <property type="match status" value="1"/>
</dbReference>
<dbReference type="InterPro" id="IPR001206">
    <property type="entry name" value="Diacylglycerol_kinase_cat_dom"/>
</dbReference>
<proteinExistence type="inferred from homology"/>
<dbReference type="EC" id="2.7.1.107" evidence="10"/>
<evidence type="ECO:0000313" key="10">
    <source>
        <dbReference type="EMBL" id="MBG6085597.1"/>
    </source>
</evidence>
<comment type="similarity">
    <text evidence="2">Belongs to the diacylglycerol/lipid kinase family.</text>
</comment>
<dbReference type="EMBL" id="JADOTZ010000001">
    <property type="protein sequence ID" value="MBG6085597.1"/>
    <property type="molecule type" value="Genomic_DNA"/>
</dbReference>
<sequence length="332" mass="35444">MNQADTAEQRGSALGEHVLLVVNPRGRARARGALDAARLALRRAGYRPELMFASRVRAATGALTARLNEPGLAAVVAVGGDGTVHHVVNALMVSGRDVPLGLLPVGTGNDFARVMGLSAARPAEAVARLVGALPDVCSTKTMPRRPGRRVDVGRVDSAAGPSYFVGVFSAGFDAVVNRRADRLRWVPAGQRYNVAVLVELVRFVPRRYRMTLDGRPSRPRRYLLAACANGQYIGSGMRIAPQADVADGRFDVLTVDQLAAHRWGMVARFLTVFPRVFAGTHLTVPGVRIQRARTVRLELASGAPILAHADGEPVAALPATVTVVPQALRLLL</sequence>
<dbReference type="Pfam" id="PF19279">
    <property type="entry name" value="YegS_C"/>
    <property type="match status" value="1"/>
</dbReference>
<keyword evidence="5 10" id="KW-0418">Kinase</keyword>
<comment type="caution">
    <text evidence="10">The sequence shown here is derived from an EMBL/GenBank/DDBJ whole genome shotgun (WGS) entry which is preliminary data.</text>
</comment>
<reference evidence="10" key="1">
    <citation type="submission" date="2020-11" db="EMBL/GenBank/DDBJ databases">
        <title>Sequencing the genomes of 1000 actinobacteria strains.</title>
        <authorList>
            <person name="Klenk H.-P."/>
        </authorList>
    </citation>
    <scope>NUCLEOTIDE SEQUENCE</scope>
    <source>
        <strain evidence="10">DSM 26152</strain>
    </source>
</reference>
<keyword evidence="7" id="KW-0594">Phospholipid biosynthesis</keyword>
<evidence type="ECO:0000313" key="11">
    <source>
        <dbReference type="Proteomes" id="UP000625033"/>
    </source>
</evidence>
<evidence type="ECO:0000256" key="1">
    <source>
        <dbReference type="ARBA" id="ARBA00001946"/>
    </source>
</evidence>
<evidence type="ECO:0000256" key="5">
    <source>
        <dbReference type="ARBA" id="ARBA00022777"/>
    </source>
</evidence>
<dbReference type="InterPro" id="IPR017438">
    <property type="entry name" value="ATP-NAD_kinase_N"/>
</dbReference>
<feature type="domain" description="DAGKc" evidence="9">
    <location>
        <begin position="13"/>
        <end position="159"/>
    </location>
</feature>
<dbReference type="AlphaFoldDB" id="A0A931DAS0"/>
<dbReference type="GO" id="GO:0008654">
    <property type="term" value="P:phospholipid biosynthetic process"/>
    <property type="evidence" value="ECO:0007669"/>
    <property type="project" value="UniProtKB-KW"/>
</dbReference>
<gene>
    <name evidence="10" type="ORF">IW252_002364</name>
</gene>
<dbReference type="InterPro" id="IPR045540">
    <property type="entry name" value="YegS/DAGK_C"/>
</dbReference>
<dbReference type="PANTHER" id="PTHR12358">
    <property type="entry name" value="SPHINGOSINE KINASE"/>
    <property type="match status" value="1"/>
</dbReference>
<dbReference type="Gene3D" id="3.40.50.10330">
    <property type="entry name" value="Probable inorganic polyphosphate/atp-NAD kinase, domain 1"/>
    <property type="match status" value="1"/>
</dbReference>
<name>A0A931DAS0_9MICC</name>
<keyword evidence="8" id="KW-1208">Phospholipid metabolism</keyword>
<dbReference type="GO" id="GO:0004143">
    <property type="term" value="F:ATP-dependent diacylglycerol kinase activity"/>
    <property type="evidence" value="ECO:0007669"/>
    <property type="project" value="UniProtKB-EC"/>
</dbReference>
<dbReference type="Proteomes" id="UP000625033">
    <property type="component" value="Unassembled WGS sequence"/>
</dbReference>
<dbReference type="Pfam" id="PF00781">
    <property type="entry name" value="DAGK_cat"/>
    <property type="match status" value="1"/>
</dbReference>
<accession>A0A931DAS0</accession>
<dbReference type="SUPFAM" id="SSF111331">
    <property type="entry name" value="NAD kinase/diacylglycerol kinase-like"/>
    <property type="match status" value="1"/>
</dbReference>
<evidence type="ECO:0000256" key="6">
    <source>
        <dbReference type="ARBA" id="ARBA00022840"/>
    </source>
</evidence>
<evidence type="ECO:0000256" key="8">
    <source>
        <dbReference type="ARBA" id="ARBA00023264"/>
    </source>
</evidence>
<dbReference type="GO" id="GO:0005524">
    <property type="term" value="F:ATP binding"/>
    <property type="evidence" value="ECO:0007669"/>
    <property type="project" value="UniProtKB-KW"/>
</dbReference>
<dbReference type="SMART" id="SM00046">
    <property type="entry name" value="DAGKc"/>
    <property type="match status" value="1"/>
</dbReference>
<keyword evidence="3 10" id="KW-0808">Transferase</keyword>
<evidence type="ECO:0000256" key="4">
    <source>
        <dbReference type="ARBA" id="ARBA00022741"/>
    </source>
</evidence>
<keyword evidence="7" id="KW-0443">Lipid metabolism</keyword>
<dbReference type="Gene3D" id="2.60.200.40">
    <property type="match status" value="1"/>
</dbReference>
<comment type="cofactor">
    <cofactor evidence="1">
        <name>Mg(2+)</name>
        <dbReference type="ChEBI" id="CHEBI:18420"/>
    </cofactor>
</comment>
<evidence type="ECO:0000256" key="2">
    <source>
        <dbReference type="ARBA" id="ARBA00005983"/>
    </source>
</evidence>
<dbReference type="InterPro" id="IPR016064">
    <property type="entry name" value="NAD/diacylglycerol_kinase_sf"/>
</dbReference>
<evidence type="ECO:0000256" key="3">
    <source>
        <dbReference type="ARBA" id="ARBA00022679"/>
    </source>
</evidence>
<organism evidence="10 11">
    <name type="scientific">Zhihengliuella flava</name>
    <dbReference type="NCBI Taxonomy" id="1285193"/>
    <lineage>
        <taxon>Bacteria</taxon>
        <taxon>Bacillati</taxon>
        <taxon>Actinomycetota</taxon>
        <taxon>Actinomycetes</taxon>
        <taxon>Micrococcales</taxon>
        <taxon>Micrococcaceae</taxon>
        <taxon>Zhihengliuella</taxon>
    </lineage>
</organism>
<keyword evidence="11" id="KW-1185">Reference proteome</keyword>
<keyword evidence="7" id="KW-0444">Lipid biosynthesis</keyword>
<keyword evidence="6" id="KW-0067">ATP-binding</keyword>
<dbReference type="RefSeq" id="WP_196836766.1">
    <property type="nucleotide sequence ID" value="NZ_JADOTZ010000001.1"/>
</dbReference>
<protein>
    <submittedName>
        <fullName evidence="10">Diacylglycerol kinase (ATP)</fullName>
        <ecNumber evidence="10">2.7.1.107</ecNumber>
    </submittedName>
</protein>
<evidence type="ECO:0000259" key="9">
    <source>
        <dbReference type="PROSITE" id="PS50146"/>
    </source>
</evidence>